<comment type="subcellular location">
    <subcellularLocation>
        <location evidence="7">Cytoplasm</location>
    </subcellularLocation>
</comment>
<feature type="binding site" evidence="7">
    <location>
        <position position="50"/>
    </location>
    <ligand>
        <name>tRNA</name>
        <dbReference type="ChEBI" id="CHEBI:17843"/>
    </ligand>
</feature>
<dbReference type="RefSeq" id="WP_006304495.1">
    <property type="nucleotide sequence ID" value="NZ_AEDQ01000029.1"/>
</dbReference>
<comment type="similarity">
    <text evidence="5 7 9">Belongs to the PTH family.</text>
</comment>
<evidence type="ECO:0000313" key="11">
    <source>
        <dbReference type="Proteomes" id="UP000004431"/>
    </source>
</evidence>
<evidence type="ECO:0000256" key="5">
    <source>
        <dbReference type="ARBA" id="ARBA00038063"/>
    </source>
</evidence>
<evidence type="ECO:0000256" key="3">
    <source>
        <dbReference type="ARBA" id="ARBA00022801"/>
    </source>
</evidence>
<keyword evidence="3 7" id="KW-0378">Hydrolase</keyword>
<dbReference type="Gene3D" id="3.40.50.1470">
    <property type="entry name" value="Peptidyl-tRNA hydrolase"/>
    <property type="match status" value="1"/>
</dbReference>
<dbReference type="NCBIfam" id="TIGR00447">
    <property type="entry name" value="pth"/>
    <property type="match status" value="1"/>
</dbReference>
<feature type="binding site" evidence="7">
    <location>
        <position position="100"/>
    </location>
    <ligand>
        <name>tRNA</name>
        <dbReference type="ChEBI" id="CHEBI:17843"/>
    </ligand>
</feature>
<evidence type="ECO:0000256" key="8">
    <source>
        <dbReference type="RuleBase" id="RU000673"/>
    </source>
</evidence>
<feature type="binding site" evidence="7">
    <location>
        <position position="102"/>
    </location>
    <ligand>
        <name>tRNA</name>
        <dbReference type="ChEBI" id="CHEBI:17843"/>
    </ligand>
</feature>
<dbReference type="EC" id="3.1.1.29" evidence="1 7"/>
<keyword evidence="7" id="KW-0963">Cytoplasm</keyword>
<dbReference type="InterPro" id="IPR018171">
    <property type="entry name" value="Pept_tRNA_hydro_CS"/>
</dbReference>
<protein>
    <recommendedName>
        <fullName evidence="6 7">Peptidyl-tRNA hydrolase</fullName>
        <shortName evidence="7">Pth</shortName>
        <ecNumber evidence="1 7">3.1.1.29</ecNumber>
    </recommendedName>
</protein>
<feature type="site" description="Discriminates between blocked and unblocked aminoacyl-tRNA" evidence="7">
    <location>
        <position position="45"/>
    </location>
</feature>
<proteinExistence type="inferred from homology"/>
<dbReference type="HAMAP" id="MF_00083">
    <property type="entry name" value="Pept_tRNA_hydro_bact"/>
    <property type="match status" value="1"/>
</dbReference>
<reference evidence="10 11" key="1">
    <citation type="submission" date="2010-08" db="EMBL/GenBank/DDBJ databases">
        <authorList>
            <person name="Durkin A.S."/>
            <person name="Madupu R."/>
            <person name="Torralba M."/>
            <person name="Gillis M."/>
            <person name="Methe B."/>
            <person name="Sutton G."/>
            <person name="Nelson K.E."/>
        </authorList>
    </citation>
    <scope>NUCLEOTIDE SEQUENCE [LARGE SCALE GENOMIC DNA]</scope>
    <source>
        <strain evidence="10 11">PB189-T1-4</strain>
    </source>
</reference>
<dbReference type="PROSITE" id="PS01196">
    <property type="entry name" value="PEPT_TRNA_HYDROL_2"/>
    <property type="match status" value="1"/>
</dbReference>
<dbReference type="Proteomes" id="UP000004431">
    <property type="component" value="Unassembled WGS sequence"/>
</dbReference>
<gene>
    <name evidence="7 10" type="primary">pth</name>
    <name evidence="10" type="ORF">HMPREF9248_0537</name>
</gene>
<evidence type="ECO:0000256" key="6">
    <source>
        <dbReference type="ARBA" id="ARBA00050038"/>
    </source>
</evidence>
<evidence type="ECO:0000256" key="4">
    <source>
        <dbReference type="ARBA" id="ARBA00022884"/>
    </source>
</evidence>
<dbReference type="InterPro" id="IPR001328">
    <property type="entry name" value="Pept_tRNA_hydro"/>
</dbReference>
<name>A0ABP2IXN5_9ACTN</name>
<organism evidence="10 11">
    <name type="scientific">Fannyhessea vaginae PB189-T1-4</name>
    <dbReference type="NCBI Taxonomy" id="866774"/>
    <lineage>
        <taxon>Bacteria</taxon>
        <taxon>Bacillati</taxon>
        <taxon>Actinomycetota</taxon>
        <taxon>Coriobacteriia</taxon>
        <taxon>Coriobacteriales</taxon>
        <taxon>Atopobiaceae</taxon>
        <taxon>Fannyhessea</taxon>
    </lineage>
</organism>
<dbReference type="PROSITE" id="PS01195">
    <property type="entry name" value="PEPT_TRNA_HYDROL_1"/>
    <property type="match status" value="1"/>
</dbReference>
<accession>A0ABP2IXN5</accession>
<dbReference type="SUPFAM" id="SSF53178">
    <property type="entry name" value="Peptidyl-tRNA hydrolase-like"/>
    <property type="match status" value="1"/>
</dbReference>
<evidence type="ECO:0000256" key="2">
    <source>
        <dbReference type="ARBA" id="ARBA00022555"/>
    </source>
</evidence>
<dbReference type="PANTHER" id="PTHR17224:SF1">
    <property type="entry name" value="PEPTIDYL-TRNA HYDROLASE"/>
    <property type="match status" value="1"/>
</dbReference>
<dbReference type="PANTHER" id="PTHR17224">
    <property type="entry name" value="PEPTIDYL-TRNA HYDROLASE"/>
    <property type="match status" value="1"/>
</dbReference>
<keyword evidence="11" id="KW-1185">Reference proteome</keyword>
<evidence type="ECO:0000256" key="1">
    <source>
        <dbReference type="ARBA" id="ARBA00013260"/>
    </source>
</evidence>
<keyword evidence="2 7" id="KW-0820">tRNA-binding</keyword>
<comment type="function">
    <text evidence="7">Hydrolyzes ribosome-free peptidyl-tRNAs (with 1 or more amino acids incorporated), which drop off the ribosome during protein synthesis, or as a result of ribosome stalling.</text>
</comment>
<feature type="active site" description="Proton acceptor" evidence="7">
    <location>
        <position position="55"/>
    </location>
</feature>
<sequence length="220" mass="23471">MTRDYLQQHARKRRANAQLAQGASGGTNVAGEAPAFVSLIVGLGNADARYANTRHNIGFAVIDALYERLQLGAWKTQAGCLVASYAGPHGTVVLAKPQTYMNTCGGAIAKLAAKLGINARSILIVHDELDKASGVVRLKWAGGLNAHNGLRSVSQKLGTRDFCRLQCGIDRPQGSMAVADYVLQHLSHRQLEAFTNTANSAADLLESCIAQGFQKTLNTQ</sequence>
<keyword evidence="4 7" id="KW-0694">RNA-binding</keyword>
<dbReference type="InterPro" id="IPR036416">
    <property type="entry name" value="Pept_tRNA_hydro_sf"/>
</dbReference>
<comment type="catalytic activity">
    <reaction evidence="7 8">
        <text>an N-acyl-L-alpha-aminoacyl-tRNA + H2O = an N-acyl-L-amino acid + a tRNA + H(+)</text>
        <dbReference type="Rhea" id="RHEA:54448"/>
        <dbReference type="Rhea" id="RHEA-COMP:10123"/>
        <dbReference type="Rhea" id="RHEA-COMP:13883"/>
        <dbReference type="ChEBI" id="CHEBI:15377"/>
        <dbReference type="ChEBI" id="CHEBI:15378"/>
        <dbReference type="ChEBI" id="CHEBI:59874"/>
        <dbReference type="ChEBI" id="CHEBI:78442"/>
        <dbReference type="ChEBI" id="CHEBI:138191"/>
        <dbReference type="EC" id="3.1.1.29"/>
    </reaction>
</comment>
<dbReference type="Pfam" id="PF01195">
    <property type="entry name" value="Pept_tRNA_hydro"/>
    <property type="match status" value="1"/>
</dbReference>
<evidence type="ECO:0000256" key="9">
    <source>
        <dbReference type="RuleBase" id="RU004320"/>
    </source>
</evidence>
<evidence type="ECO:0000313" key="10">
    <source>
        <dbReference type="EMBL" id="EFL43836.1"/>
    </source>
</evidence>
<dbReference type="EMBL" id="AEDQ01000029">
    <property type="protein sequence ID" value="EFL43836.1"/>
    <property type="molecule type" value="Genomic_DNA"/>
</dbReference>
<dbReference type="GO" id="GO:0004045">
    <property type="term" value="F:peptidyl-tRNA hydrolase activity"/>
    <property type="evidence" value="ECO:0007669"/>
    <property type="project" value="UniProtKB-EC"/>
</dbReference>
<comment type="subunit">
    <text evidence="7">Monomer.</text>
</comment>
<comment type="function">
    <text evidence="7">Catalyzes the release of premature peptidyl moieties from peptidyl-tRNA molecules trapped in stalled 50S ribosomal subunits, and thus maintains levels of free tRNAs and 50S ribosomes.</text>
</comment>
<dbReference type="CDD" id="cd00462">
    <property type="entry name" value="PTH"/>
    <property type="match status" value="1"/>
</dbReference>
<feature type="binding site" evidence="7">
    <location>
        <position position="148"/>
    </location>
    <ligand>
        <name>tRNA</name>
        <dbReference type="ChEBI" id="CHEBI:17843"/>
    </ligand>
</feature>
<feature type="site" description="Stabilizes the basic form of H active site to accept a proton" evidence="7">
    <location>
        <position position="127"/>
    </location>
</feature>
<evidence type="ECO:0000256" key="7">
    <source>
        <dbReference type="HAMAP-Rule" id="MF_00083"/>
    </source>
</evidence>
<comment type="caution">
    <text evidence="10">The sequence shown here is derived from an EMBL/GenBank/DDBJ whole genome shotgun (WGS) entry which is preliminary data.</text>
</comment>